<evidence type="ECO:0000313" key="2">
    <source>
        <dbReference type="EMBL" id="EME67280.1"/>
    </source>
</evidence>
<proteinExistence type="predicted"/>
<feature type="compositionally biased region" description="Polar residues" evidence="1">
    <location>
        <begin position="7"/>
        <end position="33"/>
    </location>
</feature>
<evidence type="ECO:0000313" key="3">
    <source>
        <dbReference type="Proteomes" id="UP000011731"/>
    </source>
</evidence>
<gene>
    <name evidence="2" type="ORF">G352_00832</name>
</gene>
<reference evidence="2 3" key="1">
    <citation type="journal article" date="2013" name="Genome Announc.">
        <title>Draft Genome Sequence of Rhodococcus ruber Strain BKS 20-38.</title>
        <authorList>
            <person name="Bala M."/>
            <person name="Kumar S."/>
            <person name="Raghava G.P."/>
            <person name="Mayilraj S."/>
        </authorList>
    </citation>
    <scope>NUCLEOTIDE SEQUENCE [LARGE SCALE GENOMIC DNA]</scope>
    <source>
        <strain evidence="2 3">BKS 20-38</strain>
    </source>
</reference>
<dbReference type="AlphaFoldDB" id="M2YZ26"/>
<organism evidence="2 3">
    <name type="scientific">Rhodococcus ruber BKS 20-38</name>
    <dbReference type="NCBI Taxonomy" id="1278076"/>
    <lineage>
        <taxon>Bacteria</taxon>
        <taxon>Bacillati</taxon>
        <taxon>Actinomycetota</taxon>
        <taxon>Actinomycetes</taxon>
        <taxon>Mycobacteriales</taxon>
        <taxon>Nocardiaceae</taxon>
        <taxon>Rhodococcus</taxon>
    </lineage>
</organism>
<sequence>MVAADIDTNNSAVASSMLNSPNRRSVGTRSGSTAARRLPAGAPSTAQQNRSAAITSEPYFGGLGVRPLNVVGCNACVNALRA</sequence>
<name>M2YZ26_9NOCA</name>
<keyword evidence="3" id="KW-1185">Reference proteome</keyword>
<dbReference type="Proteomes" id="UP000011731">
    <property type="component" value="Unassembled WGS sequence"/>
</dbReference>
<feature type="region of interest" description="Disordered" evidence="1">
    <location>
        <begin position="1"/>
        <end position="51"/>
    </location>
</feature>
<comment type="caution">
    <text evidence="2">The sequence shown here is derived from an EMBL/GenBank/DDBJ whole genome shotgun (WGS) entry which is preliminary data.</text>
</comment>
<dbReference type="EMBL" id="AOEX01000011">
    <property type="protein sequence ID" value="EME67280.1"/>
    <property type="molecule type" value="Genomic_DNA"/>
</dbReference>
<accession>M2YZ26</accession>
<protein>
    <submittedName>
        <fullName evidence="2">Uncharacterized protein</fullName>
    </submittedName>
</protein>
<evidence type="ECO:0000256" key="1">
    <source>
        <dbReference type="SAM" id="MobiDB-lite"/>
    </source>
</evidence>